<organism evidence="1 2">
    <name type="scientific">Gossypium arboreum</name>
    <name type="common">Tree cotton</name>
    <name type="synonym">Gossypium nanking</name>
    <dbReference type="NCBI Taxonomy" id="29729"/>
    <lineage>
        <taxon>Eukaryota</taxon>
        <taxon>Viridiplantae</taxon>
        <taxon>Streptophyta</taxon>
        <taxon>Embryophyta</taxon>
        <taxon>Tracheophyta</taxon>
        <taxon>Spermatophyta</taxon>
        <taxon>Magnoliopsida</taxon>
        <taxon>eudicotyledons</taxon>
        <taxon>Gunneridae</taxon>
        <taxon>Pentapetalae</taxon>
        <taxon>rosids</taxon>
        <taxon>malvids</taxon>
        <taxon>Malvales</taxon>
        <taxon>Malvaceae</taxon>
        <taxon>Malvoideae</taxon>
        <taxon>Gossypium</taxon>
    </lineage>
</organism>
<evidence type="ECO:0000313" key="2">
    <source>
        <dbReference type="Proteomes" id="UP000032142"/>
    </source>
</evidence>
<keyword evidence="2" id="KW-1185">Reference proteome</keyword>
<dbReference type="Proteomes" id="UP000032142">
    <property type="component" value="Unassembled WGS sequence"/>
</dbReference>
<dbReference type="AlphaFoldDB" id="A0A0B0NTI5"/>
<evidence type="ECO:0000313" key="1">
    <source>
        <dbReference type="EMBL" id="KHG14391.1"/>
    </source>
</evidence>
<proteinExistence type="predicted"/>
<dbReference type="EMBL" id="KN401445">
    <property type="protein sequence ID" value="KHG14391.1"/>
    <property type="molecule type" value="Genomic_DNA"/>
</dbReference>
<sequence length="19" mass="2551">MCFHVRPRLRHWHRLMIYV</sequence>
<reference evidence="2" key="1">
    <citation type="submission" date="2014-09" db="EMBL/GenBank/DDBJ databases">
        <authorList>
            <person name="Mudge J."/>
            <person name="Ramaraj T."/>
            <person name="Lindquist I.E."/>
            <person name="Bharti A.K."/>
            <person name="Sundararajan A."/>
            <person name="Cameron C.T."/>
            <person name="Woodward J.E."/>
            <person name="May G.D."/>
            <person name="Brubaker C."/>
            <person name="Broadhvest J."/>
            <person name="Wilkins T.A."/>
        </authorList>
    </citation>
    <scope>NUCLEOTIDE SEQUENCE</scope>
    <source>
        <strain evidence="2">cv. AKA8401</strain>
    </source>
</reference>
<name>A0A0B0NTI5_GOSAR</name>
<protein>
    <submittedName>
        <fullName evidence="1">Uncharacterized protein</fullName>
    </submittedName>
</protein>
<gene>
    <name evidence="1" type="ORF">F383_17602</name>
</gene>
<accession>A0A0B0NTI5</accession>